<dbReference type="Proteomes" id="UP000615446">
    <property type="component" value="Unassembled WGS sequence"/>
</dbReference>
<protein>
    <submittedName>
        <fullName evidence="1">Uncharacterized protein</fullName>
    </submittedName>
</protein>
<proteinExistence type="predicted"/>
<accession>A0A8H3QTU6</accession>
<sequence length="75" mass="8506">MYVKQHGYKYIAYSIFEVGQLVPSVFGLVGSIDNYMSSNRIYEDHGCFYQVLDRWNPGVELGVCVEFLVGSSSLE</sequence>
<evidence type="ECO:0000313" key="1">
    <source>
        <dbReference type="EMBL" id="GES91716.1"/>
    </source>
</evidence>
<dbReference type="EMBL" id="BLAL01000206">
    <property type="protein sequence ID" value="GES91716.1"/>
    <property type="molecule type" value="Genomic_DNA"/>
</dbReference>
<name>A0A8H3QTU6_9GLOM</name>
<organism evidence="1 2">
    <name type="scientific">Rhizophagus clarus</name>
    <dbReference type="NCBI Taxonomy" id="94130"/>
    <lineage>
        <taxon>Eukaryota</taxon>
        <taxon>Fungi</taxon>
        <taxon>Fungi incertae sedis</taxon>
        <taxon>Mucoromycota</taxon>
        <taxon>Glomeromycotina</taxon>
        <taxon>Glomeromycetes</taxon>
        <taxon>Glomerales</taxon>
        <taxon>Glomeraceae</taxon>
        <taxon>Rhizophagus</taxon>
    </lineage>
</organism>
<dbReference type="AlphaFoldDB" id="A0A8H3QTU6"/>
<gene>
    <name evidence="1" type="ORF">RCL2_001851900</name>
</gene>
<evidence type="ECO:0000313" key="2">
    <source>
        <dbReference type="Proteomes" id="UP000615446"/>
    </source>
</evidence>
<comment type="caution">
    <text evidence="1">The sequence shown here is derived from an EMBL/GenBank/DDBJ whole genome shotgun (WGS) entry which is preliminary data.</text>
</comment>
<reference evidence="1" key="1">
    <citation type="submission" date="2019-10" db="EMBL/GenBank/DDBJ databases">
        <title>Conservation and host-specific expression of non-tandemly repeated heterogenous ribosome RNA gene in arbuscular mycorrhizal fungi.</title>
        <authorList>
            <person name="Maeda T."/>
            <person name="Kobayashi Y."/>
            <person name="Nakagawa T."/>
            <person name="Ezawa T."/>
            <person name="Yamaguchi K."/>
            <person name="Bino T."/>
            <person name="Nishimoto Y."/>
            <person name="Shigenobu S."/>
            <person name="Kawaguchi M."/>
        </authorList>
    </citation>
    <scope>NUCLEOTIDE SEQUENCE</scope>
    <source>
        <strain evidence="1">HR1</strain>
    </source>
</reference>